<dbReference type="RefSeq" id="WP_062445300.1">
    <property type="nucleotide sequence ID" value="NZ_BMCJ01000001.1"/>
</dbReference>
<gene>
    <name evidence="1" type="ORF">GCM10007216_06490</name>
</gene>
<evidence type="ECO:0000313" key="1">
    <source>
        <dbReference type="EMBL" id="GGC78696.1"/>
    </source>
</evidence>
<sequence>MKQSVSVIVAVLLIIFAALLEKQGLPSIGGSPVMQDDGAKETSGQVEQHTPYSELTYVLEERIEVDGNIVETYREYELYEDKNGHIRKRVPTENLQYMTYKKNLADRQ</sequence>
<organism evidence="1 2">
    <name type="scientific">Thalassobacillus devorans</name>
    <dbReference type="NCBI Taxonomy" id="279813"/>
    <lineage>
        <taxon>Bacteria</taxon>
        <taxon>Bacillati</taxon>
        <taxon>Bacillota</taxon>
        <taxon>Bacilli</taxon>
        <taxon>Bacillales</taxon>
        <taxon>Bacillaceae</taxon>
        <taxon>Thalassobacillus</taxon>
    </lineage>
</organism>
<evidence type="ECO:0008006" key="3">
    <source>
        <dbReference type="Google" id="ProtNLM"/>
    </source>
</evidence>
<reference evidence="2" key="1">
    <citation type="journal article" date="2019" name="Int. J. Syst. Evol. Microbiol.">
        <title>The Global Catalogue of Microorganisms (GCM) 10K type strain sequencing project: providing services to taxonomists for standard genome sequencing and annotation.</title>
        <authorList>
            <consortium name="The Broad Institute Genomics Platform"/>
            <consortium name="The Broad Institute Genome Sequencing Center for Infectious Disease"/>
            <person name="Wu L."/>
            <person name="Ma J."/>
        </authorList>
    </citation>
    <scope>NUCLEOTIDE SEQUENCE [LARGE SCALE GENOMIC DNA]</scope>
    <source>
        <strain evidence="2">CCM 7282</strain>
    </source>
</reference>
<proteinExistence type="predicted"/>
<keyword evidence="2" id="KW-1185">Reference proteome</keyword>
<comment type="caution">
    <text evidence="1">The sequence shown here is derived from an EMBL/GenBank/DDBJ whole genome shotgun (WGS) entry which is preliminary data.</text>
</comment>
<dbReference type="Proteomes" id="UP000619534">
    <property type="component" value="Unassembled WGS sequence"/>
</dbReference>
<name>A0ABQ1NJD9_9BACI</name>
<evidence type="ECO:0000313" key="2">
    <source>
        <dbReference type="Proteomes" id="UP000619534"/>
    </source>
</evidence>
<protein>
    <recommendedName>
        <fullName evidence="3">DUF1093 domain-containing protein</fullName>
    </recommendedName>
</protein>
<accession>A0ABQ1NJD9</accession>
<dbReference type="EMBL" id="BMCJ01000001">
    <property type="protein sequence ID" value="GGC78696.1"/>
    <property type="molecule type" value="Genomic_DNA"/>
</dbReference>